<evidence type="ECO:0000313" key="3">
    <source>
        <dbReference type="EMBL" id="KAK4100473.1"/>
    </source>
</evidence>
<keyword evidence="1" id="KW-0175">Coiled coil</keyword>
<feature type="region of interest" description="Disordered" evidence="2">
    <location>
        <begin position="887"/>
        <end position="993"/>
    </location>
</feature>
<protein>
    <submittedName>
        <fullName evidence="3">Uncharacterized protein</fullName>
    </submittedName>
</protein>
<evidence type="ECO:0000256" key="2">
    <source>
        <dbReference type="SAM" id="MobiDB-lite"/>
    </source>
</evidence>
<reference evidence="3" key="2">
    <citation type="submission" date="2023-05" db="EMBL/GenBank/DDBJ databases">
        <authorList>
            <consortium name="Lawrence Berkeley National Laboratory"/>
            <person name="Steindorff A."/>
            <person name="Hensen N."/>
            <person name="Bonometti L."/>
            <person name="Westerberg I."/>
            <person name="Brannstrom I.O."/>
            <person name="Guillou S."/>
            <person name="Cros-Aarteil S."/>
            <person name="Calhoun S."/>
            <person name="Haridas S."/>
            <person name="Kuo A."/>
            <person name="Mondo S."/>
            <person name="Pangilinan J."/>
            <person name="Riley R."/>
            <person name="Labutti K."/>
            <person name="Andreopoulos B."/>
            <person name="Lipzen A."/>
            <person name="Chen C."/>
            <person name="Yanf M."/>
            <person name="Daum C."/>
            <person name="Ng V."/>
            <person name="Clum A."/>
            <person name="Ohm R."/>
            <person name="Martin F."/>
            <person name="Silar P."/>
            <person name="Natvig D."/>
            <person name="Lalanne C."/>
            <person name="Gautier V."/>
            <person name="Ament-Velasquez S.L."/>
            <person name="Kruys A."/>
            <person name="Hutchinson M.I."/>
            <person name="Powell A.J."/>
            <person name="Barry K."/>
            <person name="Miller A.N."/>
            <person name="Grigoriev I.V."/>
            <person name="Debuchy R."/>
            <person name="Gladieux P."/>
            <person name="Thoren M.H."/>
            <person name="Johannesson H."/>
        </authorList>
    </citation>
    <scope>NUCLEOTIDE SEQUENCE</scope>
    <source>
        <strain evidence="3">CBS 757.83</strain>
    </source>
</reference>
<keyword evidence="4" id="KW-1185">Reference proteome</keyword>
<feature type="compositionally biased region" description="Acidic residues" evidence="2">
    <location>
        <begin position="936"/>
        <end position="965"/>
    </location>
</feature>
<feature type="region of interest" description="Disordered" evidence="2">
    <location>
        <begin position="489"/>
        <end position="724"/>
    </location>
</feature>
<feature type="region of interest" description="Disordered" evidence="2">
    <location>
        <begin position="127"/>
        <end position="163"/>
    </location>
</feature>
<dbReference type="EMBL" id="MU863640">
    <property type="protein sequence ID" value="KAK4100473.1"/>
    <property type="molecule type" value="Genomic_DNA"/>
</dbReference>
<dbReference type="Proteomes" id="UP001305647">
    <property type="component" value="Unassembled WGS sequence"/>
</dbReference>
<feature type="compositionally biased region" description="Low complexity" evidence="2">
    <location>
        <begin position="513"/>
        <end position="527"/>
    </location>
</feature>
<proteinExistence type="predicted"/>
<feature type="compositionally biased region" description="Low complexity" evidence="2">
    <location>
        <begin position="812"/>
        <end position="827"/>
    </location>
</feature>
<feature type="compositionally biased region" description="Basic and acidic residues" evidence="2">
    <location>
        <begin position="792"/>
        <end position="803"/>
    </location>
</feature>
<evidence type="ECO:0000313" key="4">
    <source>
        <dbReference type="Proteomes" id="UP001305647"/>
    </source>
</evidence>
<feature type="compositionally biased region" description="Acidic residues" evidence="2">
    <location>
        <begin position="575"/>
        <end position="602"/>
    </location>
</feature>
<evidence type="ECO:0000256" key="1">
    <source>
        <dbReference type="SAM" id="Coils"/>
    </source>
</evidence>
<feature type="region of interest" description="Disordered" evidence="2">
    <location>
        <begin position="1"/>
        <end position="22"/>
    </location>
</feature>
<name>A0AAN6PZ29_9PEZI</name>
<gene>
    <name evidence="3" type="ORF">N658DRAFT_535707</name>
</gene>
<comment type="caution">
    <text evidence="3">The sequence shown here is derived from an EMBL/GenBank/DDBJ whole genome shotgun (WGS) entry which is preliminary data.</text>
</comment>
<feature type="compositionally biased region" description="Polar residues" evidence="2">
    <location>
        <begin position="859"/>
        <end position="870"/>
    </location>
</feature>
<accession>A0AAN6PZ29</accession>
<reference evidence="3" key="1">
    <citation type="journal article" date="2023" name="Mol. Phylogenet. Evol.">
        <title>Genome-scale phylogeny and comparative genomics of the fungal order Sordariales.</title>
        <authorList>
            <person name="Hensen N."/>
            <person name="Bonometti L."/>
            <person name="Westerberg I."/>
            <person name="Brannstrom I.O."/>
            <person name="Guillou S."/>
            <person name="Cros-Aarteil S."/>
            <person name="Calhoun S."/>
            <person name="Haridas S."/>
            <person name="Kuo A."/>
            <person name="Mondo S."/>
            <person name="Pangilinan J."/>
            <person name="Riley R."/>
            <person name="LaButti K."/>
            <person name="Andreopoulos B."/>
            <person name="Lipzen A."/>
            <person name="Chen C."/>
            <person name="Yan M."/>
            <person name="Daum C."/>
            <person name="Ng V."/>
            <person name="Clum A."/>
            <person name="Steindorff A."/>
            <person name="Ohm R.A."/>
            <person name="Martin F."/>
            <person name="Silar P."/>
            <person name="Natvig D.O."/>
            <person name="Lalanne C."/>
            <person name="Gautier V."/>
            <person name="Ament-Velasquez S.L."/>
            <person name="Kruys A."/>
            <person name="Hutchinson M.I."/>
            <person name="Powell A.J."/>
            <person name="Barry K."/>
            <person name="Miller A.N."/>
            <person name="Grigoriev I.V."/>
            <person name="Debuchy R."/>
            <person name="Gladieux P."/>
            <person name="Hiltunen Thoren M."/>
            <person name="Johannesson H."/>
        </authorList>
    </citation>
    <scope>NUCLEOTIDE SEQUENCE</scope>
    <source>
        <strain evidence="3">CBS 757.83</strain>
    </source>
</reference>
<dbReference type="AlphaFoldDB" id="A0AAN6PZ29"/>
<feature type="compositionally biased region" description="Gly residues" evidence="2">
    <location>
        <begin position="966"/>
        <end position="981"/>
    </location>
</feature>
<sequence>MDHQGVRPEASGAHPGGNALSCANPQCHRREGLLRAEVDRRETERLGLVQDIADRRADINRLENEKRALSDENRVLREKLAGVGQHHERTWPDELRAHLRNNHPDVKIYACIYRLCCKEENMSVRREEDDFSSGSESESDELEVAHPRQSLLPGQNAGSARRDESPIRFEQLPWDAQFKVLTFVLRKEGLVHCLSRLDPFVHPEDFPSAEALGEHRSGFKKLFFWGKRECSMSSDGHNPNEVLGVLGVSKRFYFIGAHIFYGLNTFAFSSLGEFGRFCQGIGLARLARIQHMELLAQGHQYLTAPADERGKSPFSRRSYPFLWLADMYRLKTLVVHINESGTQYVRRESENPAVKRFMAAKTAGQPNRRMTRALRCVQGIDWVYQLRGMQWIRFYDFNKALKARRDVRVQVADWSFVEDRQEHSELQNLDPLLPAGDGQSWKPSDEDWELVKGLFVDSNGRCSYDDLRKESAKRDADMASYLSVTTRTPAVDVSSGSDTSDAESGSDKSDGTESNSLAESAGSASSLQRRPRRPGFLSELFVSDGGSDQDSDSDISLSSSSDDKLGNLLIIEIPSDSDDIPSDSDSDSGSDSDMDSSPDESSDPAHSDRSRPHSSSPPESTLTGTPNNNNTSHDCNAPAKRNSPPLFAIPERPANRTPALAALRARRESTATSGLFMSPGPARPSSQTPMPRARRESTTTSGGLFVSPGPSNPNPLLPIPNSSPNLRSLVQNPTTPMMMRHRRESTASGSGGGLFVTPGPSLLPRHNPPIGWAPKEGTPGSTGTGMRWIPRQVDRDGQVRRGGDDDDDDDNNTSAHSNATHATASTSVVVDLTGEDEESIIVDLTGDDDDAEDADMSGYNDNRNGNSRRSVQAAAADSLFGGDVSEVVDLSSDTDGEDSDVGYHGSALGSDRSSGGVGAHRRWGGGRNLLAGVQDLESESSDEDDELDSGLDSNSDDDGDDEDGPDGAGGGGKRGWGGETPNGGSPKRARLEM</sequence>
<feature type="region of interest" description="Disordered" evidence="2">
    <location>
        <begin position="771"/>
        <end position="871"/>
    </location>
</feature>
<feature type="compositionally biased region" description="Acidic residues" evidence="2">
    <location>
        <begin position="833"/>
        <end position="855"/>
    </location>
</feature>
<feature type="compositionally biased region" description="Polar residues" evidence="2">
    <location>
        <begin position="489"/>
        <end position="503"/>
    </location>
</feature>
<feature type="coiled-coil region" evidence="1">
    <location>
        <begin position="52"/>
        <end position="79"/>
    </location>
</feature>
<feature type="compositionally biased region" description="Polar residues" evidence="2">
    <location>
        <begin position="621"/>
        <end position="634"/>
    </location>
</feature>
<organism evidence="3 4">
    <name type="scientific">Parathielavia hyrcaniae</name>
    <dbReference type="NCBI Taxonomy" id="113614"/>
    <lineage>
        <taxon>Eukaryota</taxon>
        <taxon>Fungi</taxon>
        <taxon>Dikarya</taxon>
        <taxon>Ascomycota</taxon>
        <taxon>Pezizomycotina</taxon>
        <taxon>Sordariomycetes</taxon>
        <taxon>Sordariomycetidae</taxon>
        <taxon>Sordariales</taxon>
        <taxon>Chaetomiaceae</taxon>
        <taxon>Parathielavia</taxon>
    </lineage>
</organism>